<dbReference type="PANTHER" id="PTHR42713">
    <property type="entry name" value="HISTIDINE KINASE-RELATED"/>
    <property type="match status" value="1"/>
</dbReference>
<keyword evidence="7" id="KW-0804">Transcription</keyword>
<reference evidence="11 12" key="1">
    <citation type="submission" date="2019-12" db="EMBL/GenBank/DDBJ databases">
        <title>Paenibacillus sp. nov., an endophytic bacterium isolated from the stem of Dendrobium.</title>
        <authorList>
            <person name="Zhao R."/>
        </authorList>
    </citation>
    <scope>NUCLEOTIDE SEQUENCE [LARGE SCALE GENOMIC DNA]</scope>
    <source>
        <strain evidence="11 12">HJL G12</strain>
    </source>
</reference>
<evidence type="ECO:0000256" key="8">
    <source>
        <dbReference type="PROSITE-ProRule" id="PRU00169"/>
    </source>
</evidence>
<gene>
    <name evidence="11" type="ORF">GRF59_10155</name>
</gene>
<name>A0A7X3IL12_9BACL</name>
<keyword evidence="5" id="KW-0805">Transcription regulation</keyword>
<evidence type="ECO:0000256" key="7">
    <source>
        <dbReference type="ARBA" id="ARBA00023163"/>
    </source>
</evidence>
<sequence length="518" mass="59632">MLKDHSFKILIAEDEKIILEHIVEKIDQARLGFEVVATAMNGEDALELVKHHKPDVLFTDVKMPLMDGIQLTHQVKKLYPDLHIVILSGYDNFEYAQQALRLGVSDYLLKPMTPEGLLGTLSEIKIELEQRNTQSERSIISQFLNGHQPINSNSLVLQNSKFMLYLICIGNLYRHIMDDIDVRNINKMWDMVHWNQLMNSLEPVAKWWVLDDKNCNVKILVTATNNNDYDSLANAANEIQNILGCYIHTSPITLSTHLTPVHLGDLWKISQKLSTSLEKGLVPGKSTIIRLEDPKQQEPMSPLDPVAASTIEKFARQGKFGPLTLELSRLFEEWKSPTYTQLALEKRYVQLARLLSDHLDNPRLDAAVMESEIHRILATASHLADISQNMLKLFTDYLPVSKKLDSAGELYVKLEEYIRLHFTQAINVDHLAHTFQFNASYIIRVFKKYHGIPPLQYLISLRINEAKRLIKEKPEMDIKDISEIIGYTDQHYFSRVFRSWTGMNPSEYRDSVKKNLQM</sequence>
<dbReference type="InterPro" id="IPR001789">
    <property type="entry name" value="Sig_transdc_resp-reg_receiver"/>
</dbReference>
<feature type="modified residue" description="4-aspartylphosphate" evidence="8">
    <location>
        <position position="60"/>
    </location>
</feature>
<dbReference type="GO" id="GO:0043565">
    <property type="term" value="F:sequence-specific DNA binding"/>
    <property type="evidence" value="ECO:0007669"/>
    <property type="project" value="InterPro"/>
</dbReference>
<proteinExistence type="predicted"/>
<dbReference type="PANTHER" id="PTHR42713:SF3">
    <property type="entry name" value="TRANSCRIPTIONAL REGULATORY PROTEIN HPTR"/>
    <property type="match status" value="1"/>
</dbReference>
<keyword evidence="3 8" id="KW-0597">Phosphoprotein</keyword>
<dbReference type="PROSITE" id="PS00041">
    <property type="entry name" value="HTH_ARAC_FAMILY_1"/>
    <property type="match status" value="1"/>
</dbReference>
<dbReference type="RefSeq" id="WP_160497455.1">
    <property type="nucleotide sequence ID" value="NZ_WUBI01000001.1"/>
</dbReference>
<keyword evidence="12" id="KW-1185">Reference proteome</keyword>
<dbReference type="GO" id="GO:0003700">
    <property type="term" value="F:DNA-binding transcription factor activity"/>
    <property type="evidence" value="ECO:0007669"/>
    <property type="project" value="InterPro"/>
</dbReference>
<protein>
    <submittedName>
        <fullName evidence="11">Response regulator</fullName>
    </submittedName>
</protein>
<dbReference type="CDD" id="cd17536">
    <property type="entry name" value="REC_YesN-like"/>
    <property type="match status" value="1"/>
</dbReference>
<dbReference type="InterPro" id="IPR018062">
    <property type="entry name" value="HTH_AraC-typ_CS"/>
</dbReference>
<dbReference type="EMBL" id="WUBI01000001">
    <property type="protein sequence ID" value="MWV43997.1"/>
    <property type="molecule type" value="Genomic_DNA"/>
</dbReference>
<evidence type="ECO:0000259" key="9">
    <source>
        <dbReference type="PROSITE" id="PS01124"/>
    </source>
</evidence>
<dbReference type="PRINTS" id="PR00032">
    <property type="entry name" value="HTHARAC"/>
</dbReference>
<evidence type="ECO:0000313" key="12">
    <source>
        <dbReference type="Proteomes" id="UP000460318"/>
    </source>
</evidence>
<dbReference type="SUPFAM" id="SSF52172">
    <property type="entry name" value="CheY-like"/>
    <property type="match status" value="1"/>
</dbReference>
<dbReference type="SMART" id="SM00342">
    <property type="entry name" value="HTH_ARAC"/>
    <property type="match status" value="1"/>
</dbReference>
<dbReference type="GO" id="GO:0000160">
    <property type="term" value="P:phosphorelay signal transduction system"/>
    <property type="evidence" value="ECO:0007669"/>
    <property type="project" value="UniProtKB-KW"/>
</dbReference>
<dbReference type="Gene3D" id="1.10.10.60">
    <property type="entry name" value="Homeodomain-like"/>
    <property type="match status" value="2"/>
</dbReference>
<evidence type="ECO:0000256" key="1">
    <source>
        <dbReference type="ARBA" id="ARBA00004496"/>
    </source>
</evidence>
<keyword evidence="2" id="KW-0963">Cytoplasm</keyword>
<comment type="subcellular location">
    <subcellularLocation>
        <location evidence="1">Cytoplasm</location>
    </subcellularLocation>
</comment>
<evidence type="ECO:0000313" key="11">
    <source>
        <dbReference type="EMBL" id="MWV43997.1"/>
    </source>
</evidence>
<dbReference type="PROSITE" id="PS50110">
    <property type="entry name" value="RESPONSE_REGULATORY"/>
    <property type="match status" value="1"/>
</dbReference>
<dbReference type="Pfam" id="PF12833">
    <property type="entry name" value="HTH_18"/>
    <property type="match status" value="1"/>
</dbReference>
<evidence type="ECO:0000256" key="3">
    <source>
        <dbReference type="ARBA" id="ARBA00022553"/>
    </source>
</evidence>
<evidence type="ECO:0000256" key="6">
    <source>
        <dbReference type="ARBA" id="ARBA00023125"/>
    </source>
</evidence>
<evidence type="ECO:0000256" key="4">
    <source>
        <dbReference type="ARBA" id="ARBA00023012"/>
    </source>
</evidence>
<dbReference type="InterPro" id="IPR011006">
    <property type="entry name" value="CheY-like_superfamily"/>
</dbReference>
<comment type="caution">
    <text evidence="11">The sequence shown here is derived from an EMBL/GenBank/DDBJ whole genome shotgun (WGS) entry which is preliminary data.</text>
</comment>
<dbReference type="Pfam" id="PF00072">
    <property type="entry name" value="Response_reg"/>
    <property type="match status" value="1"/>
</dbReference>
<dbReference type="InterPro" id="IPR051552">
    <property type="entry name" value="HptR"/>
</dbReference>
<dbReference type="InterPro" id="IPR020449">
    <property type="entry name" value="Tscrpt_reg_AraC-type_HTH"/>
</dbReference>
<evidence type="ECO:0000259" key="10">
    <source>
        <dbReference type="PROSITE" id="PS50110"/>
    </source>
</evidence>
<dbReference type="SUPFAM" id="SSF46689">
    <property type="entry name" value="Homeodomain-like"/>
    <property type="match status" value="2"/>
</dbReference>
<keyword evidence="6" id="KW-0238">DNA-binding</keyword>
<accession>A0A7X3IL12</accession>
<dbReference type="SMART" id="SM00448">
    <property type="entry name" value="REC"/>
    <property type="match status" value="1"/>
</dbReference>
<feature type="domain" description="Response regulatory" evidence="10">
    <location>
        <begin position="8"/>
        <end position="125"/>
    </location>
</feature>
<organism evidence="11 12">
    <name type="scientific">Paenibacillus dendrobii</name>
    <dbReference type="NCBI Taxonomy" id="2691084"/>
    <lineage>
        <taxon>Bacteria</taxon>
        <taxon>Bacillati</taxon>
        <taxon>Bacillota</taxon>
        <taxon>Bacilli</taxon>
        <taxon>Bacillales</taxon>
        <taxon>Paenibacillaceae</taxon>
        <taxon>Paenibacillus</taxon>
    </lineage>
</organism>
<evidence type="ECO:0000256" key="5">
    <source>
        <dbReference type="ARBA" id="ARBA00023015"/>
    </source>
</evidence>
<dbReference type="PROSITE" id="PS01124">
    <property type="entry name" value="HTH_ARAC_FAMILY_2"/>
    <property type="match status" value="1"/>
</dbReference>
<dbReference type="InterPro" id="IPR009057">
    <property type="entry name" value="Homeodomain-like_sf"/>
</dbReference>
<dbReference type="Proteomes" id="UP000460318">
    <property type="component" value="Unassembled WGS sequence"/>
</dbReference>
<dbReference type="GO" id="GO:0005737">
    <property type="term" value="C:cytoplasm"/>
    <property type="evidence" value="ECO:0007669"/>
    <property type="project" value="UniProtKB-SubCell"/>
</dbReference>
<dbReference type="AlphaFoldDB" id="A0A7X3IL12"/>
<dbReference type="Gene3D" id="3.40.50.2300">
    <property type="match status" value="1"/>
</dbReference>
<feature type="domain" description="HTH araC/xylS-type" evidence="9">
    <location>
        <begin position="412"/>
        <end position="511"/>
    </location>
</feature>
<dbReference type="InterPro" id="IPR018060">
    <property type="entry name" value="HTH_AraC"/>
</dbReference>
<evidence type="ECO:0000256" key="2">
    <source>
        <dbReference type="ARBA" id="ARBA00022490"/>
    </source>
</evidence>
<keyword evidence="4" id="KW-0902">Two-component regulatory system</keyword>